<protein>
    <submittedName>
        <fullName evidence="2">Uncharacterized protein</fullName>
    </submittedName>
</protein>
<comment type="caution">
    <text evidence="2">The sequence shown here is derived from an EMBL/GenBank/DDBJ whole genome shotgun (WGS) entry which is preliminary data.</text>
</comment>
<dbReference type="GO" id="GO:0006405">
    <property type="term" value="P:RNA export from nucleus"/>
    <property type="evidence" value="ECO:0007669"/>
    <property type="project" value="TreeGrafter"/>
</dbReference>
<reference evidence="2 3" key="1">
    <citation type="submission" date="2024-02" db="EMBL/GenBank/DDBJ databases">
        <title>de novo genome assembly of Solanum bulbocastanum strain 11H21.</title>
        <authorList>
            <person name="Hosaka A.J."/>
        </authorList>
    </citation>
    <scope>NUCLEOTIDE SEQUENCE [LARGE SCALE GENOMIC DNA]</scope>
    <source>
        <tissue evidence="2">Young leaves</tissue>
    </source>
</reference>
<dbReference type="GO" id="GO:0008139">
    <property type="term" value="F:nuclear localization sequence binding"/>
    <property type="evidence" value="ECO:0007669"/>
    <property type="project" value="TreeGrafter"/>
</dbReference>
<dbReference type="PANTHER" id="PTHR23198:SF19">
    <property type="entry name" value="NUCLEAR PORE COMPLEX PROTEIN NUP98A-LIKE ISOFORM X1"/>
    <property type="match status" value="1"/>
</dbReference>
<accession>A0AAN8UH61</accession>
<dbReference type="GO" id="GO:0017056">
    <property type="term" value="F:structural constituent of nuclear pore"/>
    <property type="evidence" value="ECO:0007669"/>
    <property type="project" value="TreeGrafter"/>
</dbReference>
<gene>
    <name evidence="2" type="ORF">RDI58_003177</name>
</gene>
<dbReference type="EMBL" id="JBANQN010000001">
    <property type="protein sequence ID" value="KAK6805392.1"/>
    <property type="molecule type" value="Genomic_DNA"/>
</dbReference>
<evidence type="ECO:0000313" key="2">
    <source>
        <dbReference type="EMBL" id="KAK6805392.1"/>
    </source>
</evidence>
<dbReference type="AlphaFoldDB" id="A0AAN8UH61"/>
<dbReference type="GO" id="GO:0003723">
    <property type="term" value="F:RNA binding"/>
    <property type="evidence" value="ECO:0007669"/>
    <property type="project" value="TreeGrafter"/>
</dbReference>
<proteinExistence type="predicted"/>
<organism evidence="2 3">
    <name type="scientific">Solanum bulbocastanum</name>
    <name type="common">Wild potato</name>
    <dbReference type="NCBI Taxonomy" id="147425"/>
    <lineage>
        <taxon>Eukaryota</taxon>
        <taxon>Viridiplantae</taxon>
        <taxon>Streptophyta</taxon>
        <taxon>Embryophyta</taxon>
        <taxon>Tracheophyta</taxon>
        <taxon>Spermatophyta</taxon>
        <taxon>Magnoliopsida</taxon>
        <taxon>eudicotyledons</taxon>
        <taxon>Gunneridae</taxon>
        <taxon>Pentapetalae</taxon>
        <taxon>asterids</taxon>
        <taxon>lamiids</taxon>
        <taxon>Solanales</taxon>
        <taxon>Solanaceae</taxon>
        <taxon>Solanoideae</taxon>
        <taxon>Solaneae</taxon>
        <taxon>Solanum</taxon>
    </lineage>
</organism>
<evidence type="ECO:0000256" key="1">
    <source>
        <dbReference type="SAM" id="MobiDB-lite"/>
    </source>
</evidence>
<sequence length="418" mass="45144">MDSSTLPTFGKKYDFNSVANESQVCSMDVNVSDSSILGYPRAPAFGVSSNSHFGTPKLDSYSFGQPAASMSGCKGTLSFNAAMNAILGQTQNISPSPSTLQIFGKKYDVNSVANEPLLLSRDANVSDSSAFGSLKATSFCVSSHSRLGTPRFNSYSFGQPAVSMSGSKDQICKSGKESSTPLLKRSDFGKYAFGIIQKGSRTTSYISTPSIDSTRLDGREIQSICGIQTYQDISQEWLRFEDYQLCDKVFPAHRVIDNSRPFISPVFNQSTVDQPHYSHFPSTFAVERAGIDSLSNENFTPLPKSQQSISHIFPLSTSLLNTCGTGSRVESTASDVSFSPWIHSSPFAPFKPASSSSTTSTFSPLKNSWSLSTSAPLSPHSVSPSTYPLLAKPSGPDFDLKRSFSPTSQEALHNPHYA</sequence>
<dbReference type="GO" id="GO:0000973">
    <property type="term" value="P:post-transcriptional tethering of RNA polymerase II gene DNA at nuclear periphery"/>
    <property type="evidence" value="ECO:0007669"/>
    <property type="project" value="TreeGrafter"/>
</dbReference>
<feature type="region of interest" description="Disordered" evidence="1">
    <location>
        <begin position="398"/>
        <end position="418"/>
    </location>
</feature>
<dbReference type="Proteomes" id="UP001371456">
    <property type="component" value="Unassembled WGS sequence"/>
</dbReference>
<dbReference type="GO" id="GO:0006606">
    <property type="term" value="P:protein import into nucleus"/>
    <property type="evidence" value="ECO:0007669"/>
    <property type="project" value="TreeGrafter"/>
</dbReference>
<dbReference type="GO" id="GO:0044614">
    <property type="term" value="C:nuclear pore cytoplasmic filaments"/>
    <property type="evidence" value="ECO:0007669"/>
    <property type="project" value="TreeGrafter"/>
</dbReference>
<name>A0AAN8UH61_SOLBU</name>
<evidence type="ECO:0000313" key="3">
    <source>
        <dbReference type="Proteomes" id="UP001371456"/>
    </source>
</evidence>
<dbReference type="PANTHER" id="PTHR23198">
    <property type="entry name" value="NUCLEOPORIN"/>
    <property type="match status" value="1"/>
</dbReference>
<dbReference type="InterPro" id="IPR037665">
    <property type="entry name" value="Nucleoporin_S59-like"/>
</dbReference>
<keyword evidence="3" id="KW-1185">Reference proteome</keyword>
<dbReference type="GO" id="GO:0034398">
    <property type="term" value="P:telomere tethering at nuclear periphery"/>
    <property type="evidence" value="ECO:0007669"/>
    <property type="project" value="TreeGrafter"/>
</dbReference>